<evidence type="ECO:0000256" key="1">
    <source>
        <dbReference type="ARBA" id="ARBA00007228"/>
    </source>
</evidence>
<dbReference type="CDD" id="cd18109">
    <property type="entry name" value="SpoU-like_RNA-MTase"/>
    <property type="match status" value="1"/>
</dbReference>
<dbReference type="InterPro" id="IPR029064">
    <property type="entry name" value="Ribosomal_eL30-like_sf"/>
</dbReference>
<dbReference type="Pfam" id="PF22435">
    <property type="entry name" value="MRM3-like_sub_bind"/>
    <property type="match status" value="1"/>
</dbReference>
<dbReference type="AlphaFoldDB" id="A0A383DQS0"/>
<keyword evidence="2" id="KW-0489">Methyltransferase</keyword>
<accession>A0A383DQS0</accession>
<keyword evidence="3" id="KW-0808">Transferase</keyword>
<dbReference type="EMBL" id="UINC01219266">
    <property type="protein sequence ID" value="SVE46659.1"/>
    <property type="molecule type" value="Genomic_DNA"/>
</dbReference>
<proteinExistence type="inferred from homology"/>
<feature type="non-terminal residue" evidence="6">
    <location>
        <position position="1"/>
    </location>
</feature>
<dbReference type="Pfam" id="PF00588">
    <property type="entry name" value="SpoU_methylase"/>
    <property type="match status" value="1"/>
</dbReference>
<dbReference type="GO" id="GO:0006396">
    <property type="term" value="P:RNA processing"/>
    <property type="evidence" value="ECO:0007669"/>
    <property type="project" value="InterPro"/>
</dbReference>
<organism evidence="6">
    <name type="scientific">marine metagenome</name>
    <dbReference type="NCBI Taxonomy" id="408172"/>
    <lineage>
        <taxon>unclassified sequences</taxon>
        <taxon>metagenomes</taxon>
        <taxon>ecological metagenomes</taxon>
    </lineage>
</organism>
<dbReference type="InterPro" id="IPR029028">
    <property type="entry name" value="Alpha/beta_knot_MTases"/>
</dbReference>
<evidence type="ECO:0000313" key="6">
    <source>
        <dbReference type="EMBL" id="SVE46659.1"/>
    </source>
</evidence>
<evidence type="ECO:0000259" key="4">
    <source>
        <dbReference type="Pfam" id="PF00588"/>
    </source>
</evidence>
<dbReference type="Gene3D" id="3.30.1330.30">
    <property type="match status" value="1"/>
</dbReference>
<dbReference type="SUPFAM" id="SSF75217">
    <property type="entry name" value="alpha/beta knot"/>
    <property type="match status" value="1"/>
</dbReference>
<dbReference type="PANTHER" id="PTHR43191:SF2">
    <property type="entry name" value="RRNA METHYLTRANSFERASE 3, MITOCHONDRIAL"/>
    <property type="match status" value="1"/>
</dbReference>
<feature type="domain" description="MRM3-like substrate binding" evidence="5">
    <location>
        <begin position="7"/>
        <end position="84"/>
    </location>
</feature>
<evidence type="ECO:0000256" key="2">
    <source>
        <dbReference type="ARBA" id="ARBA00022603"/>
    </source>
</evidence>
<feature type="domain" description="tRNA/rRNA methyltransferase SpoU type" evidence="4">
    <location>
        <begin position="100"/>
        <end position="234"/>
    </location>
</feature>
<dbReference type="InterPro" id="IPR001537">
    <property type="entry name" value="SpoU_MeTrfase"/>
</dbReference>
<evidence type="ECO:0000256" key="3">
    <source>
        <dbReference type="ARBA" id="ARBA00022679"/>
    </source>
</evidence>
<name>A0A383DQS0_9ZZZZ</name>
<dbReference type="InterPro" id="IPR051259">
    <property type="entry name" value="rRNA_Methyltransferase"/>
</dbReference>
<evidence type="ECO:0000259" key="5">
    <source>
        <dbReference type="Pfam" id="PF22435"/>
    </source>
</evidence>
<protein>
    <submittedName>
        <fullName evidence="6">Uncharacterized protein</fullName>
    </submittedName>
</protein>
<gene>
    <name evidence="6" type="ORF">METZ01_LOCUS499513</name>
</gene>
<dbReference type="GO" id="GO:0032259">
    <property type="term" value="P:methylation"/>
    <property type="evidence" value="ECO:0007669"/>
    <property type="project" value="UniProtKB-KW"/>
</dbReference>
<feature type="non-terminal residue" evidence="6">
    <location>
        <position position="234"/>
    </location>
</feature>
<dbReference type="Gene3D" id="3.40.1280.10">
    <property type="match status" value="1"/>
</dbReference>
<dbReference type="InterPro" id="IPR053888">
    <property type="entry name" value="MRM3-like_sub_bind"/>
</dbReference>
<comment type="similarity">
    <text evidence="1">Belongs to the class IV-like SAM-binding methyltransferase superfamily. RNA methyltransferase TrmH family.</text>
</comment>
<dbReference type="GO" id="GO:0008173">
    <property type="term" value="F:RNA methyltransferase activity"/>
    <property type="evidence" value="ECO:0007669"/>
    <property type="project" value="InterPro"/>
</dbReference>
<reference evidence="6" key="1">
    <citation type="submission" date="2018-05" db="EMBL/GenBank/DDBJ databases">
        <authorList>
            <person name="Lanie J.A."/>
            <person name="Ng W.-L."/>
            <person name="Kazmierczak K.M."/>
            <person name="Andrzejewski T.M."/>
            <person name="Davidsen T.M."/>
            <person name="Wayne K.J."/>
            <person name="Tettelin H."/>
            <person name="Glass J.I."/>
            <person name="Rusch D."/>
            <person name="Podicherti R."/>
            <person name="Tsui H.-C.T."/>
            <person name="Winkler M.E."/>
        </authorList>
    </citation>
    <scope>NUCLEOTIDE SEQUENCE</scope>
</reference>
<dbReference type="PANTHER" id="PTHR43191">
    <property type="entry name" value="RRNA METHYLTRANSFERASE 3"/>
    <property type="match status" value="1"/>
</dbReference>
<dbReference type="InterPro" id="IPR029026">
    <property type="entry name" value="tRNA_m1G_MTases_N"/>
</dbReference>
<dbReference type="GO" id="GO:0003723">
    <property type="term" value="F:RNA binding"/>
    <property type="evidence" value="ECO:0007669"/>
    <property type="project" value="InterPro"/>
</dbReference>
<dbReference type="SUPFAM" id="SSF55315">
    <property type="entry name" value="L30e-like"/>
    <property type="match status" value="1"/>
</dbReference>
<sequence length="234" mass="26413">SKMITKNEIKFVRSLKIKKNRIKSDQFIVEGEKIVDELIDSSLELVKVYSTSSKYESLDKLYTKISKTNLLQISNLKTPNKVVAIFKIPKSGEIDFTSQIIALDNISDPGNLGTIIRLCDWFGIKDLLCNTETVDCYNPKVVQASMGSISRVNISYLDFKKLFIEKKLNLVAADLKGESMNKFSFQENQIVVFGNESLGLSPEIKKIIKNRVTIPRYNSNYDIESINVANSVAI</sequence>